<dbReference type="GO" id="GO:0008211">
    <property type="term" value="P:glucocorticoid metabolic process"/>
    <property type="evidence" value="ECO:0007669"/>
    <property type="project" value="TreeGrafter"/>
</dbReference>
<comment type="caution">
    <text evidence="14">The sequence shown here is derived from an EMBL/GenBank/DDBJ whole genome shotgun (WGS) entry which is preliminary data.</text>
</comment>
<evidence type="ECO:0000256" key="1">
    <source>
        <dbReference type="ARBA" id="ARBA00004854"/>
    </source>
</evidence>
<dbReference type="SUPFAM" id="SSF51735">
    <property type="entry name" value="NAD(P)-binding Rossmann-fold domains"/>
    <property type="match status" value="1"/>
</dbReference>
<comment type="catalytic activity">
    <reaction evidence="9">
        <text>11beta-hydroxyandrost-4-ene-3,17-dione + NAD(+) = androst-4-ene-3,11,17-trione + NADH + H(+)</text>
        <dbReference type="Rhea" id="RHEA:69408"/>
        <dbReference type="ChEBI" id="CHEBI:2495"/>
        <dbReference type="ChEBI" id="CHEBI:15378"/>
        <dbReference type="ChEBI" id="CHEBI:27967"/>
        <dbReference type="ChEBI" id="CHEBI:57540"/>
        <dbReference type="ChEBI" id="CHEBI:57945"/>
    </reaction>
    <physiologicalReaction direction="left-to-right" evidence="9">
        <dbReference type="Rhea" id="RHEA:69409"/>
    </physiologicalReaction>
</comment>
<dbReference type="InterPro" id="IPR020904">
    <property type="entry name" value="Sc_DH/Rdtase_CS"/>
</dbReference>
<dbReference type="InterPro" id="IPR036291">
    <property type="entry name" value="NAD(P)-bd_dom_sf"/>
</dbReference>
<evidence type="ECO:0000256" key="9">
    <source>
        <dbReference type="ARBA" id="ARBA00047650"/>
    </source>
</evidence>
<feature type="transmembrane region" description="Helical" evidence="13">
    <location>
        <begin position="91"/>
        <end position="107"/>
    </location>
</feature>
<keyword evidence="13" id="KW-0812">Transmembrane</keyword>
<comment type="catalytic activity">
    <reaction evidence="10">
        <text>an 11beta-hydroxysteroid + NAD(+) = an 11-oxosteroid + NADH + H(+)</text>
        <dbReference type="Rhea" id="RHEA:53116"/>
        <dbReference type="ChEBI" id="CHEBI:15378"/>
        <dbReference type="ChEBI" id="CHEBI:35346"/>
        <dbReference type="ChEBI" id="CHEBI:47787"/>
        <dbReference type="ChEBI" id="CHEBI:57540"/>
        <dbReference type="ChEBI" id="CHEBI:57945"/>
    </reaction>
    <physiologicalReaction direction="left-to-right" evidence="10">
        <dbReference type="Rhea" id="RHEA:53117"/>
    </physiologicalReaction>
</comment>
<dbReference type="PROSITE" id="PS00061">
    <property type="entry name" value="ADH_SHORT"/>
    <property type="match status" value="1"/>
</dbReference>
<reference evidence="14" key="1">
    <citation type="thesis" date="2020" institute="ProQuest LLC" country="789 East Eisenhower Parkway, Ann Arbor, MI, USA">
        <title>Comparative Genomics and Chromosome Evolution.</title>
        <authorList>
            <person name="Mudd A.B."/>
        </authorList>
    </citation>
    <scope>NUCLEOTIDE SEQUENCE</scope>
    <source>
        <strain evidence="14">HN-11 Male</strain>
        <tissue evidence="14">Kidney and liver</tissue>
    </source>
</reference>
<keyword evidence="13" id="KW-1133">Transmembrane helix</keyword>
<dbReference type="CDD" id="cd09805">
    <property type="entry name" value="type2_17beta_HSD-like_SDR_c"/>
    <property type="match status" value="1"/>
</dbReference>
<dbReference type="EMBL" id="WNTK01000012">
    <property type="protein sequence ID" value="KAG9475237.1"/>
    <property type="molecule type" value="Genomic_DNA"/>
</dbReference>
<evidence type="ECO:0000256" key="12">
    <source>
        <dbReference type="ARBA" id="ARBA00048774"/>
    </source>
</evidence>
<dbReference type="GO" id="GO:0070523">
    <property type="term" value="F:11-beta-hydroxysteroid dehydrogenase (NAD+) activity"/>
    <property type="evidence" value="ECO:0007669"/>
    <property type="project" value="TreeGrafter"/>
</dbReference>
<accession>A0A8J6K0Q6</accession>
<keyword evidence="15" id="KW-1185">Reference proteome</keyword>
<feature type="transmembrane region" description="Helical" evidence="13">
    <location>
        <begin position="68"/>
        <end position="84"/>
    </location>
</feature>
<sequence>MLQNVVSGNFRGKFHSISASKRTTECEQCFSVLGGLSAEVLSLNSRPARPYILSSLLSAMDLSTSSSLWAYGSVWLFFSLLVYFKFSHSDMVLTPALLVYFFLLVIFEWFCHLYLPIILGIVLLSSACWYVLSIASPRRMLPVAGKAVFITGCDSGFGKAAAHKMDKMGFRVIASVLDLQSPGAKDLKKRCSDRLTIIQMDLTKAEDIKRAYQIIREKTADTGLWALVNNAGYCAHFGDAELSLMSTYRGCMEVNFFGTLEMTKTLLPMLRSSKGRIVTISSPAGEHSFPFLAAYGSSKAALGRVMDTFRHELMPWGVKVSVIQPGSYKTGAHDNKTHWENQHQKLLTSLPSELLQDYGEEYICETQNMFLNYGNTACSDFSPVLDSITDAILSESPKVKYYAGKQLWLLYFIGIYLPHCISDSFFKSIFLKGKTMPRALQKQKQTE</sequence>
<evidence type="ECO:0000256" key="8">
    <source>
        <dbReference type="ARBA" id="ARBA00042028"/>
    </source>
</evidence>
<dbReference type="AlphaFoldDB" id="A0A8J6K0Q6"/>
<evidence type="ECO:0000256" key="3">
    <source>
        <dbReference type="ARBA" id="ARBA00023002"/>
    </source>
</evidence>
<gene>
    <name evidence="14" type="ORF">GDO78_003602</name>
</gene>
<evidence type="ECO:0000256" key="10">
    <source>
        <dbReference type="ARBA" id="ARBA00047817"/>
    </source>
</evidence>
<comment type="catalytic activity">
    <reaction evidence="12">
        <text>corticosterone + NAD(+) = 11-dehydrocorticosterone + NADH + H(+)</text>
        <dbReference type="Rhea" id="RHEA:42204"/>
        <dbReference type="ChEBI" id="CHEBI:15378"/>
        <dbReference type="ChEBI" id="CHEBI:16827"/>
        <dbReference type="ChEBI" id="CHEBI:57540"/>
        <dbReference type="ChEBI" id="CHEBI:57945"/>
        <dbReference type="ChEBI" id="CHEBI:78600"/>
    </reaction>
    <physiologicalReaction direction="left-to-right" evidence="12">
        <dbReference type="Rhea" id="RHEA:42205"/>
    </physiologicalReaction>
</comment>
<keyword evidence="13" id="KW-0472">Membrane</keyword>
<evidence type="ECO:0000313" key="15">
    <source>
        <dbReference type="Proteomes" id="UP000770717"/>
    </source>
</evidence>
<keyword evidence="3" id="KW-0560">Oxidoreductase</keyword>
<organism evidence="14 15">
    <name type="scientific">Eleutherodactylus coqui</name>
    <name type="common">Puerto Rican coqui</name>
    <dbReference type="NCBI Taxonomy" id="57060"/>
    <lineage>
        <taxon>Eukaryota</taxon>
        <taxon>Metazoa</taxon>
        <taxon>Chordata</taxon>
        <taxon>Craniata</taxon>
        <taxon>Vertebrata</taxon>
        <taxon>Euteleostomi</taxon>
        <taxon>Amphibia</taxon>
        <taxon>Batrachia</taxon>
        <taxon>Anura</taxon>
        <taxon>Neobatrachia</taxon>
        <taxon>Hyloidea</taxon>
        <taxon>Eleutherodactylidae</taxon>
        <taxon>Eleutherodactylinae</taxon>
        <taxon>Eleutherodactylus</taxon>
        <taxon>Eleutherodactylus</taxon>
    </lineage>
</organism>
<evidence type="ECO:0000256" key="6">
    <source>
        <dbReference type="ARBA" id="ARBA00040320"/>
    </source>
</evidence>
<comment type="pathway">
    <text evidence="1">Steroid metabolism.</text>
</comment>
<keyword evidence="5" id="KW-0753">Steroid metabolism</keyword>
<keyword evidence="4" id="KW-0443">Lipid metabolism</keyword>
<evidence type="ECO:0000256" key="4">
    <source>
        <dbReference type="ARBA" id="ARBA00023098"/>
    </source>
</evidence>
<dbReference type="PRINTS" id="PR00081">
    <property type="entry name" value="GDHRDH"/>
</dbReference>
<dbReference type="OrthoDB" id="9876299at2759"/>
<dbReference type="Pfam" id="PF00106">
    <property type="entry name" value="adh_short"/>
    <property type="match status" value="1"/>
</dbReference>
<feature type="transmembrane region" description="Helical" evidence="13">
    <location>
        <begin position="113"/>
        <end position="132"/>
    </location>
</feature>
<proteinExistence type="inferred from homology"/>
<evidence type="ECO:0000256" key="2">
    <source>
        <dbReference type="ARBA" id="ARBA00006484"/>
    </source>
</evidence>
<name>A0A8J6K0Q6_ELECQ</name>
<dbReference type="PANTHER" id="PTHR43313">
    <property type="entry name" value="SHORT-CHAIN DEHYDROGENASE/REDUCTASE FAMILY 9C"/>
    <property type="match status" value="1"/>
</dbReference>
<evidence type="ECO:0000256" key="5">
    <source>
        <dbReference type="ARBA" id="ARBA00023221"/>
    </source>
</evidence>
<evidence type="ECO:0000313" key="14">
    <source>
        <dbReference type="EMBL" id="KAG9475237.1"/>
    </source>
</evidence>
<dbReference type="PANTHER" id="PTHR43313:SF2">
    <property type="entry name" value="11-BETA-HYDROXYSTEROID DEHYDROGENASE TYPE 2"/>
    <property type="match status" value="1"/>
</dbReference>
<protein>
    <recommendedName>
        <fullName evidence="6">11-beta-hydroxysteroid dehydrogenase type 2</fullName>
    </recommendedName>
    <alternativeName>
        <fullName evidence="7">Corticosteroid 11-beta-dehydrogenase isozyme 2</fullName>
    </alternativeName>
    <alternativeName>
        <fullName evidence="8">NAD-dependent 11-beta-hydroxysteroid dehydrogenase</fullName>
    </alternativeName>
</protein>
<dbReference type="Proteomes" id="UP000770717">
    <property type="component" value="Unassembled WGS sequence"/>
</dbReference>
<comment type="similarity">
    <text evidence="2">Belongs to the short-chain dehydrogenases/reductases (SDR) family.</text>
</comment>
<evidence type="ECO:0000256" key="11">
    <source>
        <dbReference type="ARBA" id="ARBA00048218"/>
    </source>
</evidence>
<comment type="catalytic activity">
    <reaction evidence="11">
        <text>11beta,17beta-dihydroxyandrost-4-ene-3-one + NAD(+) = 17beta-hydroxyandrost-4-ene-3,11-dione + NADH + H(+)</text>
        <dbReference type="Rhea" id="RHEA:69368"/>
        <dbReference type="ChEBI" id="CHEBI:15378"/>
        <dbReference type="ChEBI" id="CHEBI:34133"/>
        <dbReference type="ChEBI" id="CHEBI:57540"/>
        <dbReference type="ChEBI" id="CHEBI:57945"/>
        <dbReference type="ChEBI" id="CHEBI:81481"/>
    </reaction>
    <physiologicalReaction direction="left-to-right" evidence="11">
        <dbReference type="Rhea" id="RHEA:69369"/>
    </physiologicalReaction>
</comment>
<evidence type="ECO:0000256" key="7">
    <source>
        <dbReference type="ARBA" id="ARBA00041540"/>
    </source>
</evidence>
<evidence type="ECO:0000256" key="13">
    <source>
        <dbReference type="SAM" id="Phobius"/>
    </source>
</evidence>
<dbReference type="InterPro" id="IPR002347">
    <property type="entry name" value="SDR_fam"/>
</dbReference>
<dbReference type="Gene3D" id="3.40.50.720">
    <property type="entry name" value="NAD(P)-binding Rossmann-like Domain"/>
    <property type="match status" value="1"/>
</dbReference>
<dbReference type="FunFam" id="3.40.50.720:FF:000074">
    <property type="entry name" value="Retinol dehydrogenase type 1"/>
    <property type="match status" value="1"/>
</dbReference>